<dbReference type="EMBL" id="CP005385">
    <property type="protein sequence ID" value="AGK05224.1"/>
    <property type="molecule type" value="Genomic_DNA"/>
</dbReference>
<gene>
    <name evidence="10" type="ORF">K649_09660</name>
</gene>
<keyword evidence="5" id="KW-0680">Restriction system</keyword>
<dbReference type="STRING" id="504728.K649_09660"/>
<evidence type="ECO:0000256" key="5">
    <source>
        <dbReference type="ARBA" id="ARBA00022747"/>
    </source>
</evidence>
<dbReference type="AlphaFoldDB" id="M9XE51"/>
<evidence type="ECO:0000256" key="4">
    <source>
        <dbReference type="ARBA" id="ARBA00022691"/>
    </source>
</evidence>
<feature type="domain" description="DNA methylase N-4/N-6" evidence="9">
    <location>
        <begin position="35"/>
        <end position="288"/>
    </location>
</feature>
<dbReference type="PRINTS" id="PR00508">
    <property type="entry name" value="S21N4MTFRASE"/>
</dbReference>
<evidence type="ECO:0000256" key="7">
    <source>
        <dbReference type="ARBA" id="ARBA00049120"/>
    </source>
</evidence>
<sequence length="330" mass="37501">MTVLTSSIPAYHTRLGAMYCGDALELLPQLEDQSVHLLLTSPPFALQRPKVYGNKPQVEYVDWLLEFMRIAYDKLHPSGSLVLDLGGAYEQGVPVRSLYNFRLLVRLCDDIGYFLAQDFYWHNPSKLPSPIEWVNKRKIRAKDAVNTVWWLSKNPWPQADLSQVLTPYSERMKKLLRNPEKYYQPKERPSGHQISRAFAKDNGGALPSNLLSIPNSGSNDPYQRRCKALGLKPHPARFPAQLPEFFIRLLTKPNDLVLDIFAGSNTTGFVAEGLGRRWIAFELDAHFTATSALRFLPEEASGAWQEVYKDIYAGKTKNLSYLREPLFTAG</sequence>
<keyword evidence="2 10" id="KW-0489">Methyltransferase</keyword>
<dbReference type="InterPro" id="IPR017985">
    <property type="entry name" value="MeTrfase_CN4_CS"/>
</dbReference>
<name>M9XE51_MEIRD</name>
<dbReference type="InterPro" id="IPR001091">
    <property type="entry name" value="RM_Methyltransferase"/>
</dbReference>
<dbReference type="GO" id="GO:0032259">
    <property type="term" value="P:methylation"/>
    <property type="evidence" value="ECO:0007669"/>
    <property type="project" value="UniProtKB-KW"/>
</dbReference>
<dbReference type="GO" id="GO:0003677">
    <property type="term" value="F:DNA binding"/>
    <property type="evidence" value="ECO:0007669"/>
    <property type="project" value="UniProtKB-KW"/>
</dbReference>
<protein>
    <recommendedName>
        <fullName evidence="8">Methyltransferase</fullName>
        <ecNumber evidence="8">2.1.1.-</ecNumber>
    </recommendedName>
</protein>
<dbReference type="InterPro" id="IPR029063">
    <property type="entry name" value="SAM-dependent_MTases_sf"/>
</dbReference>
<comment type="catalytic activity">
    <reaction evidence="7">
        <text>a 2'-deoxycytidine in DNA + S-adenosyl-L-methionine = an N(4)-methyl-2'-deoxycytidine in DNA + S-adenosyl-L-homocysteine + H(+)</text>
        <dbReference type="Rhea" id="RHEA:16857"/>
        <dbReference type="Rhea" id="RHEA-COMP:11369"/>
        <dbReference type="Rhea" id="RHEA-COMP:13674"/>
        <dbReference type="ChEBI" id="CHEBI:15378"/>
        <dbReference type="ChEBI" id="CHEBI:57856"/>
        <dbReference type="ChEBI" id="CHEBI:59789"/>
        <dbReference type="ChEBI" id="CHEBI:85452"/>
        <dbReference type="ChEBI" id="CHEBI:137933"/>
        <dbReference type="EC" id="2.1.1.113"/>
    </reaction>
</comment>
<dbReference type="EC" id="2.1.1.-" evidence="8"/>
<dbReference type="PATRIC" id="fig|504728.9.peg.1991"/>
<dbReference type="GO" id="GO:0009307">
    <property type="term" value="P:DNA restriction-modification system"/>
    <property type="evidence" value="ECO:0007669"/>
    <property type="project" value="UniProtKB-KW"/>
</dbReference>
<dbReference type="PROSITE" id="PS00093">
    <property type="entry name" value="N4_MTASE"/>
    <property type="match status" value="1"/>
</dbReference>
<evidence type="ECO:0000259" key="9">
    <source>
        <dbReference type="Pfam" id="PF01555"/>
    </source>
</evidence>
<evidence type="ECO:0000256" key="6">
    <source>
        <dbReference type="ARBA" id="ARBA00023125"/>
    </source>
</evidence>
<evidence type="ECO:0000313" key="10">
    <source>
        <dbReference type="EMBL" id="AGK05224.1"/>
    </source>
</evidence>
<dbReference type="GO" id="GO:0008170">
    <property type="term" value="F:N-methyltransferase activity"/>
    <property type="evidence" value="ECO:0007669"/>
    <property type="project" value="InterPro"/>
</dbReference>
<dbReference type="KEGG" id="mre:K649_09660"/>
<keyword evidence="6" id="KW-0238">DNA-binding</keyword>
<dbReference type="SUPFAM" id="SSF53335">
    <property type="entry name" value="S-adenosyl-L-methionine-dependent methyltransferases"/>
    <property type="match status" value="1"/>
</dbReference>
<evidence type="ECO:0000313" key="11">
    <source>
        <dbReference type="Proteomes" id="UP000013026"/>
    </source>
</evidence>
<keyword evidence="4" id="KW-0949">S-adenosyl-L-methionine</keyword>
<evidence type="ECO:0000256" key="8">
    <source>
        <dbReference type="RuleBase" id="RU362026"/>
    </source>
</evidence>
<dbReference type="InterPro" id="IPR002941">
    <property type="entry name" value="DNA_methylase_N4/N6"/>
</dbReference>
<evidence type="ECO:0000256" key="2">
    <source>
        <dbReference type="ARBA" id="ARBA00022603"/>
    </source>
</evidence>
<keyword evidence="3" id="KW-0808">Transferase</keyword>
<evidence type="ECO:0000256" key="3">
    <source>
        <dbReference type="ARBA" id="ARBA00022679"/>
    </source>
</evidence>
<dbReference type="Proteomes" id="UP000013026">
    <property type="component" value="Chromosome"/>
</dbReference>
<accession>M9XE51</accession>
<comment type="similarity">
    <text evidence="1">Belongs to the N(4)/N(6)-methyltransferase family. N(4) subfamily.</text>
</comment>
<dbReference type="eggNOG" id="COG0863">
    <property type="taxonomic scope" value="Bacteria"/>
</dbReference>
<evidence type="ECO:0000256" key="1">
    <source>
        <dbReference type="ARBA" id="ARBA00010203"/>
    </source>
</evidence>
<organism evidence="10 11">
    <name type="scientific">Meiothermus ruber (strain ATCC 35948 / DSM 1279 / VKM B-1258 / 21)</name>
    <name type="common">Thermus ruber</name>
    <dbReference type="NCBI Taxonomy" id="504728"/>
    <lineage>
        <taxon>Bacteria</taxon>
        <taxon>Thermotogati</taxon>
        <taxon>Deinococcota</taxon>
        <taxon>Deinococci</taxon>
        <taxon>Thermales</taxon>
        <taxon>Thermaceae</taxon>
        <taxon>Meiothermus</taxon>
    </lineage>
</organism>
<reference evidence="10 11" key="1">
    <citation type="submission" date="2013-04" db="EMBL/GenBank/DDBJ databases">
        <authorList>
            <person name="Chin J."/>
            <person name="Alexander D.H."/>
            <person name="Marks P."/>
            <person name="Korlach J."/>
            <person name="Clum A."/>
            <person name="Copeland A."/>
        </authorList>
    </citation>
    <scope>NUCLEOTIDE SEQUENCE [LARGE SCALE GENOMIC DNA]</scope>
    <source>
        <strain evidence="11">ATCC 35948 / DSM 1279 / VKM B-1258 / 21</strain>
    </source>
</reference>
<dbReference type="GO" id="GO:0015667">
    <property type="term" value="F:site-specific DNA-methyltransferase (cytosine-N4-specific) activity"/>
    <property type="evidence" value="ECO:0007669"/>
    <property type="project" value="UniProtKB-EC"/>
</dbReference>
<dbReference type="Gene3D" id="3.40.50.150">
    <property type="entry name" value="Vaccinia Virus protein VP39"/>
    <property type="match status" value="1"/>
</dbReference>
<proteinExistence type="inferred from homology"/>
<dbReference type="Pfam" id="PF01555">
    <property type="entry name" value="N6_N4_Mtase"/>
    <property type="match status" value="1"/>
</dbReference>